<dbReference type="Proteomes" id="UP000427071">
    <property type="component" value="Chromosome"/>
</dbReference>
<feature type="domain" description="General stress protein 17M-like" evidence="3">
    <location>
        <begin position="24"/>
        <end position="108"/>
    </location>
</feature>
<sequence length="170" mass="18086">MEPQRKVATPAQVDPRPLPSGWPVGSFATYGEAQAAVDMLSDAGDFPVNELTIVGVNLMEVERVIGRLTWGRVLLGGAASGAWMGVFFGLLMGLFSNNWVAPLIAGILMGVVFGMISAATSYASTRGQRDFSSQTQIVAGRYDVLCSPEHARSARDLISRANLAGKLKVD</sequence>
<name>A0A6B8W4P2_9CORY</name>
<feature type="transmembrane region" description="Helical" evidence="2">
    <location>
        <begin position="73"/>
        <end position="95"/>
    </location>
</feature>
<dbReference type="KEGG" id="ckw:CKALI_07580"/>
<evidence type="ECO:0000256" key="1">
    <source>
        <dbReference type="SAM" id="MobiDB-lite"/>
    </source>
</evidence>
<dbReference type="AlphaFoldDB" id="A0A6B8W4P2"/>
<proteinExistence type="predicted"/>
<feature type="region of interest" description="Disordered" evidence="1">
    <location>
        <begin position="1"/>
        <end position="20"/>
    </location>
</feature>
<keyword evidence="2" id="KW-1133">Transmembrane helix</keyword>
<organism evidence="4 5">
    <name type="scientific">Corynebacterium kalinowskii</name>
    <dbReference type="NCBI Taxonomy" id="2675216"/>
    <lineage>
        <taxon>Bacteria</taxon>
        <taxon>Bacillati</taxon>
        <taxon>Actinomycetota</taxon>
        <taxon>Actinomycetes</taxon>
        <taxon>Mycobacteriales</taxon>
        <taxon>Corynebacteriaceae</taxon>
        <taxon>Corynebacterium</taxon>
    </lineage>
</organism>
<accession>A0A6B8W4P2</accession>
<evidence type="ECO:0000259" key="3">
    <source>
        <dbReference type="Pfam" id="PF11181"/>
    </source>
</evidence>
<dbReference type="Pfam" id="PF11181">
    <property type="entry name" value="YflT"/>
    <property type="match status" value="1"/>
</dbReference>
<evidence type="ECO:0000313" key="5">
    <source>
        <dbReference type="Proteomes" id="UP000427071"/>
    </source>
</evidence>
<keyword evidence="5" id="KW-1185">Reference proteome</keyword>
<dbReference type="InterPro" id="IPR025889">
    <property type="entry name" value="GSP17M-like_dom"/>
</dbReference>
<keyword evidence="2" id="KW-0812">Transmembrane</keyword>
<dbReference type="EMBL" id="CP046452">
    <property type="protein sequence ID" value="QGU02378.1"/>
    <property type="molecule type" value="Genomic_DNA"/>
</dbReference>
<reference evidence="5" key="1">
    <citation type="submission" date="2019-11" db="EMBL/GenBank/DDBJ databases">
        <title>Complete genome sequence of Corynebacterium kalinowskii 1959, a novel Corynebacterium species isolated from soil of a small paddock in Vilsendorf, Germany.</title>
        <authorList>
            <person name="Schaffert L."/>
            <person name="Ruwe M."/>
            <person name="Milse J."/>
            <person name="Hanuschka K."/>
            <person name="Ortseifen V."/>
            <person name="Droste J."/>
            <person name="Brandt D."/>
            <person name="Schlueter L."/>
            <person name="Kutter Y."/>
            <person name="Vinke S."/>
            <person name="Viehoefer P."/>
            <person name="Jacob L."/>
            <person name="Luebke N.-C."/>
            <person name="Schulte-Berndt E."/>
            <person name="Hain C."/>
            <person name="Linder M."/>
            <person name="Schmidt P."/>
            <person name="Wollenschlaeger L."/>
            <person name="Luttermann T."/>
            <person name="Thieme E."/>
            <person name="Hassa J."/>
            <person name="Haak M."/>
            <person name="Wittchen M."/>
            <person name="Mentz A."/>
            <person name="Persicke M."/>
            <person name="Busche T."/>
            <person name="Ruckert C."/>
        </authorList>
    </citation>
    <scope>NUCLEOTIDE SEQUENCE [LARGE SCALE GENOMIC DNA]</scope>
    <source>
        <strain evidence="5">1959</strain>
    </source>
</reference>
<evidence type="ECO:0000256" key="2">
    <source>
        <dbReference type="SAM" id="Phobius"/>
    </source>
</evidence>
<feature type="transmembrane region" description="Helical" evidence="2">
    <location>
        <begin position="101"/>
        <end position="123"/>
    </location>
</feature>
<gene>
    <name evidence="4" type="ORF">CKALI_07580</name>
</gene>
<keyword evidence="2" id="KW-0472">Membrane</keyword>
<protein>
    <recommendedName>
        <fullName evidence="3">General stress protein 17M-like domain-containing protein</fullName>
    </recommendedName>
</protein>
<dbReference type="RefSeq" id="WP_156192703.1">
    <property type="nucleotide sequence ID" value="NZ_CP046452.1"/>
</dbReference>
<evidence type="ECO:0000313" key="4">
    <source>
        <dbReference type="EMBL" id="QGU02378.1"/>
    </source>
</evidence>